<comment type="caution">
    <text evidence="1">The sequence shown here is derived from an EMBL/GenBank/DDBJ whole genome shotgun (WGS) entry which is preliminary data.</text>
</comment>
<protein>
    <submittedName>
        <fullName evidence="1">Uncharacterized protein</fullName>
    </submittedName>
</protein>
<reference evidence="1" key="1">
    <citation type="submission" date="2021-01" db="EMBL/GenBank/DDBJ databases">
        <authorList>
            <consortium name="Genoscope - CEA"/>
            <person name="William W."/>
        </authorList>
    </citation>
    <scope>NUCLEOTIDE SEQUENCE</scope>
</reference>
<dbReference type="OrthoDB" id="10572293at2759"/>
<gene>
    <name evidence="1" type="ORF">PPENT_87.1.T0050230</name>
</gene>
<dbReference type="AlphaFoldDB" id="A0A8S1S938"/>
<name>A0A8S1S938_9CILI</name>
<organism evidence="1 2">
    <name type="scientific">Paramecium pentaurelia</name>
    <dbReference type="NCBI Taxonomy" id="43138"/>
    <lineage>
        <taxon>Eukaryota</taxon>
        <taxon>Sar</taxon>
        <taxon>Alveolata</taxon>
        <taxon>Ciliophora</taxon>
        <taxon>Intramacronucleata</taxon>
        <taxon>Oligohymenophorea</taxon>
        <taxon>Peniculida</taxon>
        <taxon>Parameciidae</taxon>
        <taxon>Paramecium</taxon>
    </lineage>
</organism>
<proteinExistence type="predicted"/>
<dbReference type="Proteomes" id="UP000689195">
    <property type="component" value="Unassembled WGS sequence"/>
</dbReference>
<accession>A0A8S1S938</accession>
<dbReference type="EMBL" id="CAJJDO010000005">
    <property type="protein sequence ID" value="CAD8136598.1"/>
    <property type="molecule type" value="Genomic_DNA"/>
</dbReference>
<sequence length="173" mass="20751">MWLVGCFATQLFLGYPLFQKTSSFDQLSKIFEMISIQFIIYQQNQYQLFIHLKQSKCQNYFINQNQKLELKTLKMYEDKFNINLLDSEFLIQIIFSSCIWNPINQVQKQSKVQMGKKPIIRDGHYGILRRFTKEITRISFSFMFTASQCLQHPFLSDFQFNINEIIKQDLQQQ</sequence>
<keyword evidence="2" id="KW-1185">Reference proteome</keyword>
<evidence type="ECO:0000313" key="1">
    <source>
        <dbReference type="EMBL" id="CAD8136598.1"/>
    </source>
</evidence>
<evidence type="ECO:0000313" key="2">
    <source>
        <dbReference type="Proteomes" id="UP000689195"/>
    </source>
</evidence>